<dbReference type="Proteomes" id="UP000011668">
    <property type="component" value="Unassembled WGS sequence"/>
</dbReference>
<dbReference type="SUPFAM" id="SSF56112">
    <property type="entry name" value="Protein kinase-like (PK-like)"/>
    <property type="match status" value="1"/>
</dbReference>
<keyword evidence="2" id="KW-1185">Reference proteome</keyword>
<organism evidence="1 2">
    <name type="scientific">Thanatephorus cucumeris (strain AG1-IA)</name>
    <name type="common">Rice sheath blight fungus</name>
    <name type="synonym">Rhizoctonia solani</name>
    <dbReference type="NCBI Taxonomy" id="983506"/>
    <lineage>
        <taxon>Eukaryota</taxon>
        <taxon>Fungi</taxon>
        <taxon>Dikarya</taxon>
        <taxon>Basidiomycota</taxon>
        <taxon>Agaricomycotina</taxon>
        <taxon>Agaricomycetes</taxon>
        <taxon>Cantharellales</taxon>
        <taxon>Ceratobasidiaceae</taxon>
        <taxon>Rhizoctonia</taxon>
        <taxon>Rhizoctonia solani AG-1</taxon>
    </lineage>
</organism>
<comment type="caution">
    <text evidence="1">The sequence shown here is derived from an EMBL/GenBank/DDBJ whole genome shotgun (WGS) entry which is preliminary data.</text>
</comment>
<dbReference type="EMBL" id="AFRT01002620">
    <property type="protein sequence ID" value="ELU37491.1"/>
    <property type="molecule type" value="Genomic_DNA"/>
</dbReference>
<protein>
    <submittedName>
        <fullName evidence="1">Protein tyrosine kinase domain-containing protein</fullName>
    </submittedName>
</protein>
<evidence type="ECO:0000313" key="2">
    <source>
        <dbReference type="Proteomes" id="UP000011668"/>
    </source>
</evidence>
<reference evidence="1 2" key="1">
    <citation type="journal article" date="2013" name="Nat. Commun.">
        <title>The evolution and pathogenic mechanisms of the rice sheath blight pathogen.</title>
        <authorList>
            <person name="Zheng A."/>
            <person name="Lin R."/>
            <person name="Xu L."/>
            <person name="Qin P."/>
            <person name="Tang C."/>
            <person name="Ai P."/>
            <person name="Zhang D."/>
            <person name="Liu Y."/>
            <person name="Sun Z."/>
            <person name="Feng H."/>
            <person name="Wang Y."/>
            <person name="Chen Y."/>
            <person name="Liang X."/>
            <person name="Fu R."/>
            <person name="Li Q."/>
            <person name="Zhang J."/>
            <person name="Yu X."/>
            <person name="Xie Z."/>
            <person name="Ding L."/>
            <person name="Guan P."/>
            <person name="Tang J."/>
            <person name="Liang Y."/>
            <person name="Wang S."/>
            <person name="Deng Q."/>
            <person name="Li S."/>
            <person name="Zhu J."/>
            <person name="Wang L."/>
            <person name="Liu H."/>
            <person name="Li P."/>
        </authorList>
    </citation>
    <scope>NUCLEOTIDE SEQUENCE [LARGE SCALE GENOMIC DNA]</scope>
    <source>
        <strain evidence="2">AG-1 IA</strain>
    </source>
</reference>
<dbReference type="Gene3D" id="1.10.510.10">
    <property type="entry name" value="Transferase(Phosphotransferase) domain 1"/>
    <property type="match status" value="1"/>
</dbReference>
<dbReference type="STRING" id="983506.L8WH15"/>
<keyword evidence="1" id="KW-0808">Transferase</keyword>
<keyword evidence="1" id="KW-0418">Kinase</keyword>
<dbReference type="HOGENOM" id="CLU_2086424_0_0_1"/>
<dbReference type="AlphaFoldDB" id="L8WH15"/>
<dbReference type="GO" id="GO:0016301">
    <property type="term" value="F:kinase activity"/>
    <property type="evidence" value="ECO:0007669"/>
    <property type="project" value="UniProtKB-KW"/>
</dbReference>
<dbReference type="OrthoDB" id="26722at2759"/>
<accession>L8WH15</accession>
<proteinExistence type="predicted"/>
<gene>
    <name evidence="1" type="ORF">AG1IA_08478</name>
</gene>
<sequence>MDGVFVHVGLQPRTNIIYFRRQRCLAMVSSCSQLIAMSGDGRCGSVPYCKHRQDMNVMYKILEGPPQRKDYPKFDKYIHKPGNMWELLEKCWANEPESRPTMDEVVVALKAIARMPE</sequence>
<evidence type="ECO:0000313" key="1">
    <source>
        <dbReference type="EMBL" id="ELU37491.1"/>
    </source>
</evidence>
<name>L8WH15_THACA</name>
<dbReference type="InterPro" id="IPR011009">
    <property type="entry name" value="Kinase-like_dom_sf"/>
</dbReference>